<evidence type="ECO:0000256" key="4">
    <source>
        <dbReference type="ARBA" id="ARBA00023136"/>
    </source>
</evidence>
<evidence type="ECO:0000256" key="1">
    <source>
        <dbReference type="ARBA" id="ARBA00004141"/>
    </source>
</evidence>
<dbReference type="GO" id="GO:0016020">
    <property type="term" value="C:membrane"/>
    <property type="evidence" value="ECO:0007669"/>
    <property type="project" value="UniProtKB-SubCell"/>
</dbReference>
<name>A0A6G4NE31_STRSL</name>
<keyword evidence="3 5" id="KW-1133">Transmembrane helix</keyword>
<dbReference type="InterPro" id="IPR013525">
    <property type="entry name" value="ABC2_TM"/>
</dbReference>
<reference evidence="7" key="1">
    <citation type="submission" date="2020-02" db="EMBL/GenBank/DDBJ databases">
        <title>Antibiotic resistance/susceptibility profiles of lactic acid-producing cocci isolated from the human vagina, and analysis of the genetic basis of atypical resistances.</title>
        <authorList>
            <person name="Sirichoat A."/>
            <person name="Florez A.B."/>
            <person name="Vazquez L."/>
            <person name="Buppasiri P."/>
            <person name="Panya M."/>
            <person name="Lulitanond V."/>
            <person name="Mayo B."/>
        </authorList>
    </citation>
    <scope>NUCLEOTIDE SEQUENCE</scope>
    <source>
        <strain evidence="7">VA08-2AN</strain>
    </source>
</reference>
<keyword evidence="2 5" id="KW-0812">Transmembrane</keyword>
<feature type="transmembrane region" description="Helical" evidence="5">
    <location>
        <begin position="89"/>
        <end position="115"/>
    </location>
</feature>
<proteinExistence type="predicted"/>
<feature type="transmembrane region" description="Helical" evidence="5">
    <location>
        <begin position="152"/>
        <end position="171"/>
    </location>
</feature>
<feature type="domain" description="ABC-2 type transporter transmembrane" evidence="6">
    <location>
        <begin position="48"/>
        <end position="220"/>
    </location>
</feature>
<dbReference type="GO" id="GO:0140359">
    <property type="term" value="F:ABC-type transporter activity"/>
    <property type="evidence" value="ECO:0007669"/>
    <property type="project" value="InterPro"/>
</dbReference>
<evidence type="ECO:0000313" key="7">
    <source>
        <dbReference type="EMBL" id="NGG28832.1"/>
    </source>
</evidence>
<sequence length="232" mass="26647">MYRLMTLLWLRWEYLISNRVLLVVCVATPFVDFAILQAIPMIHGELYFLNMGLSLIYSMTAGSFTSMMISEEKEKKNLRTLILSGVTKYNYIISVISFPFIFSVLSALFMPVIFGVSIPNWLTYFVVVVLTTLAFILLNLSIGLFSKTQTHATLFSMIVLIIATFLPMLSSDMSNKIMSYITRFSFIGANTEYFIKLEKFQISESSVFALICWVVVLIFISNFAFKWNSREH</sequence>
<comment type="subcellular location">
    <subcellularLocation>
        <location evidence="1">Membrane</location>
        <topology evidence="1">Multi-pass membrane protein</topology>
    </subcellularLocation>
</comment>
<dbReference type="AlphaFoldDB" id="A0A6G4NE31"/>
<dbReference type="EMBL" id="JAAJBE010000032">
    <property type="protein sequence ID" value="NGG28832.1"/>
    <property type="molecule type" value="Genomic_DNA"/>
</dbReference>
<feature type="transmembrane region" description="Helical" evidence="5">
    <location>
        <begin position="20"/>
        <end position="40"/>
    </location>
</feature>
<feature type="transmembrane region" description="Helical" evidence="5">
    <location>
        <begin position="121"/>
        <end position="140"/>
    </location>
</feature>
<evidence type="ECO:0000256" key="3">
    <source>
        <dbReference type="ARBA" id="ARBA00022989"/>
    </source>
</evidence>
<evidence type="ECO:0000256" key="2">
    <source>
        <dbReference type="ARBA" id="ARBA00022692"/>
    </source>
</evidence>
<gene>
    <name evidence="7" type="ORF">G5S97_10020</name>
</gene>
<organism evidence="7">
    <name type="scientific">Streptococcus salivarius</name>
    <dbReference type="NCBI Taxonomy" id="1304"/>
    <lineage>
        <taxon>Bacteria</taxon>
        <taxon>Bacillati</taxon>
        <taxon>Bacillota</taxon>
        <taxon>Bacilli</taxon>
        <taxon>Lactobacillales</taxon>
        <taxon>Streptococcaceae</taxon>
        <taxon>Streptococcus</taxon>
    </lineage>
</organism>
<evidence type="ECO:0000256" key="5">
    <source>
        <dbReference type="SAM" id="Phobius"/>
    </source>
</evidence>
<protein>
    <submittedName>
        <fullName evidence="7">ABC transporter permease</fullName>
    </submittedName>
</protein>
<dbReference type="RefSeq" id="WP_023919729.1">
    <property type="nucleotide sequence ID" value="NZ_JAAJBE010000032.1"/>
</dbReference>
<feature type="transmembrane region" description="Helical" evidence="5">
    <location>
        <begin position="46"/>
        <end position="69"/>
    </location>
</feature>
<accession>A0A6G4NE31</accession>
<dbReference type="Pfam" id="PF12698">
    <property type="entry name" value="ABC2_membrane_3"/>
    <property type="match status" value="1"/>
</dbReference>
<keyword evidence="4 5" id="KW-0472">Membrane</keyword>
<comment type="caution">
    <text evidence="7">The sequence shown here is derived from an EMBL/GenBank/DDBJ whole genome shotgun (WGS) entry which is preliminary data.</text>
</comment>
<evidence type="ECO:0000259" key="6">
    <source>
        <dbReference type="Pfam" id="PF12698"/>
    </source>
</evidence>
<feature type="transmembrane region" description="Helical" evidence="5">
    <location>
        <begin position="207"/>
        <end position="225"/>
    </location>
</feature>